<evidence type="ECO:0000256" key="1">
    <source>
        <dbReference type="ARBA" id="ARBA00004651"/>
    </source>
</evidence>
<dbReference type="InterPro" id="IPR050448">
    <property type="entry name" value="OpgB/LTA_synthase_biosynth"/>
</dbReference>
<comment type="caution">
    <text evidence="13">The sequence shown here is derived from an EMBL/GenBank/DDBJ whole genome shotgun (WGS) entry which is preliminary data.</text>
</comment>
<keyword evidence="3 7" id="KW-1003">Cell membrane</keyword>
<evidence type="ECO:0000256" key="7">
    <source>
        <dbReference type="PIRNR" id="PIRNR005091"/>
    </source>
</evidence>
<dbReference type="InterPro" id="IPR000917">
    <property type="entry name" value="Sulfatase_N"/>
</dbReference>
<feature type="binding site" evidence="9">
    <location>
        <position position="414"/>
    </location>
    <ligand>
        <name>substrate</name>
    </ligand>
</feature>
<dbReference type="Proteomes" id="UP000297975">
    <property type="component" value="Unassembled WGS sequence"/>
</dbReference>
<proteinExistence type="inferred from homology"/>
<dbReference type="PANTHER" id="PTHR47371:SF1">
    <property type="entry name" value="LIPOTEICHOIC ACID SYNTHASE-LIKE YQGS"/>
    <property type="match status" value="1"/>
</dbReference>
<name>A0A4Y8IQ69_9BACI</name>
<evidence type="ECO:0000256" key="10">
    <source>
        <dbReference type="PIRSR" id="PIRSR005091-3"/>
    </source>
</evidence>
<feature type="binding site" evidence="10">
    <location>
        <position position="474"/>
    </location>
    <ligand>
        <name>Mn(2+)</name>
        <dbReference type="ChEBI" id="CHEBI:29035"/>
    </ligand>
</feature>
<evidence type="ECO:0000313" key="13">
    <source>
        <dbReference type="EMBL" id="TFB23804.1"/>
    </source>
</evidence>
<feature type="binding site" evidence="10">
    <location>
        <position position="256"/>
    </location>
    <ligand>
        <name>Mn(2+)</name>
        <dbReference type="ChEBI" id="CHEBI:29035"/>
    </ligand>
</feature>
<evidence type="ECO:0000256" key="4">
    <source>
        <dbReference type="ARBA" id="ARBA00022692"/>
    </source>
</evidence>
<dbReference type="CDD" id="cd16015">
    <property type="entry name" value="LTA_synthase"/>
    <property type="match status" value="1"/>
</dbReference>
<evidence type="ECO:0000256" key="11">
    <source>
        <dbReference type="SAM" id="Phobius"/>
    </source>
</evidence>
<keyword evidence="14" id="KW-1185">Reference proteome</keyword>
<comment type="subcellular location">
    <subcellularLocation>
        <location evidence="1">Cell membrane</location>
        <topology evidence="1">Multi-pass membrane protein</topology>
    </subcellularLocation>
</comment>
<feature type="transmembrane region" description="Helical" evidence="11">
    <location>
        <begin position="152"/>
        <end position="169"/>
    </location>
</feature>
<protein>
    <submittedName>
        <fullName evidence="13">LTA synthase family protein</fullName>
    </submittedName>
</protein>
<evidence type="ECO:0000256" key="6">
    <source>
        <dbReference type="ARBA" id="ARBA00023136"/>
    </source>
</evidence>
<dbReference type="Gene3D" id="3.40.720.10">
    <property type="entry name" value="Alkaline Phosphatase, subunit A"/>
    <property type="match status" value="1"/>
</dbReference>
<dbReference type="PIRSF" id="PIRSF005091">
    <property type="entry name" value="Mmb_sulf_HI1246"/>
    <property type="match status" value="1"/>
</dbReference>
<sequence>MNRFKHIPLFIVAAILFGLKTYVVYRFYFNLSIESIFQEIILFINAFVISFFIFSIAIWFNKKRQRKYILTMSILLSFIIIFNLMYYRNFTDFITLPTLFQASNAADLGTSILSLVHFVDVFLVLDVIVLFILSKKQIFPVQKFSTLFKRRIVTVAMSAIVLNLVMAEIERPMLFKRGFDREYLVKNVGVFTYHAYDAFITASTHSKRIFADGSELNEIEEYVKKSVQDEDQQNANEEINLENIAEGKNIVYIAAESFQQFVINKKLHGEEITPFLNDLIDDSYYFENYYHQTPLGKTSDHEFLLDNSLYPLPNSAAFYTHAQNEYYALPEILKKKKGYNTFAFHANNGSFWNRNVMYENLGYDKFFDVESFEFDKSDEIGWGLNDKMFFNQSVDILKEQKQPYYAKLITLTNHFPFDIPDEEATIDPYTSDSVTLNQYFQTVRYTDEAIEGFFKKMKEEGLYEDTIFIIGGDHYGIPSYHYDDLGEYLGKEITPFEDAKLQRVPFIVHIPGHDDDRTLSRITGQIDYKPTILNFLGIEQQEDIVFGNNMFASVEDRKDFIAFRDGQVVGENFVYAGGICYDQSGEPVEDENCTDIREKATKELNYSNELIYGDLLRFYDFESGEIKTEEKE</sequence>
<keyword evidence="4 11" id="KW-0812">Transmembrane</keyword>
<dbReference type="GO" id="GO:0046872">
    <property type="term" value="F:metal ion binding"/>
    <property type="evidence" value="ECO:0007669"/>
    <property type="project" value="UniProtKB-KW"/>
</dbReference>
<keyword evidence="9" id="KW-0479">Metal-binding</keyword>
<keyword evidence="5 11" id="KW-1133">Transmembrane helix</keyword>
<evidence type="ECO:0000256" key="9">
    <source>
        <dbReference type="PIRSR" id="PIRSR005091-2"/>
    </source>
</evidence>
<feature type="binding site" evidence="10">
    <location>
        <position position="298"/>
    </location>
    <ligand>
        <name>Mn(2+)</name>
        <dbReference type="ChEBI" id="CHEBI:29035"/>
    </ligand>
</feature>
<feature type="transmembrane region" description="Helical" evidence="11">
    <location>
        <begin position="108"/>
        <end position="132"/>
    </location>
</feature>
<evidence type="ECO:0000256" key="5">
    <source>
        <dbReference type="ARBA" id="ARBA00022989"/>
    </source>
</evidence>
<comment type="similarity">
    <text evidence="2 7">Belongs to the LTA synthase family.</text>
</comment>
<dbReference type="RefSeq" id="WP_134338865.1">
    <property type="nucleotide sequence ID" value="NZ_SOPW01000003.1"/>
</dbReference>
<gene>
    <name evidence="13" type="ORF">E3U55_03040</name>
</gene>
<dbReference type="PANTHER" id="PTHR47371">
    <property type="entry name" value="LIPOTEICHOIC ACID SYNTHASE"/>
    <property type="match status" value="1"/>
</dbReference>
<dbReference type="OrthoDB" id="5901192at2"/>
<organism evidence="13 14">
    <name type="scientific">Filobacillus milosensis</name>
    <dbReference type="NCBI Taxonomy" id="94137"/>
    <lineage>
        <taxon>Bacteria</taxon>
        <taxon>Bacillati</taxon>
        <taxon>Bacillota</taxon>
        <taxon>Bacilli</taxon>
        <taxon>Bacillales</taxon>
        <taxon>Bacillaceae</taxon>
        <taxon>Filobacillus</taxon>
    </lineage>
</organism>
<feature type="domain" description="Sulfatase N-terminal" evidence="12">
    <location>
        <begin position="248"/>
        <end position="538"/>
    </location>
</feature>
<keyword evidence="9" id="KW-0464">Manganese</keyword>
<dbReference type="InterPro" id="IPR017850">
    <property type="entry name" value="Alkaline_phosphatase_core_sf"/>
</dbReference>
<evidence type="ECO:0000259" key="12">
    <source>
        <dbReference type="Pfam" id="PF00884"/>
    </source>
</evidence>
<evidence type="ECO:0000313" key="14">
    <source>
        <dbReference type="Proteomes" id="UP000297975"/>
    </source>
</evidence>
<feature type="active site" evidence="8">
    <location>
        <position position="298"/>
    </location>
</feature>
<feature type="binding site" evidence="10">
    <location>
        <position position="473"/>
    </location>
    <ligand>
        <name>Mn(2+)</name>
        <dbReference type="ChEBI" id="CHEBI:29035"/>
    </ligand>
</feature>
<dbReference type="GO" id="GO:0005886">
    <property type="term" value="C:plasma membrane"/>
    <property type="evidence" value="ECO:0007669"/>
    <property type="project" value="UniProtKB-SubCell"/>
</dbReference>
<dbReference type="Pfam" id="PF00884">
    <property type="entry name" value="Sulfatase"/>
    <property type="match status" value="1"/>
</dbReference>
<evidence type="ECO:0000256" key="3">
    <source>
        <dbReference type="ARBA" id="ARBA00022475"/>
    </source>
</evidence>
<dbReference type="EMBL" id="SOPW01000003">
    <property type="protein sequence ID" value="TFB23804.1"/>
    <property type="molecule type" value="Genomic_DNA"/>
</dbReference>
<dbReference type="Gene3D" id="3.30.1120.170">
    <property type="match status" value="1"/>
</dbReference>
<dbReference type="AlphaFoldDB" id="A0A4Y8IQ69"/>
<keyword evidence="6 7" id="KW-0472">Membrane</keyword>
<accession>A0A4Y8IQ69</accession>
<feature type="transmembrane region" description="Helical" evidence="11">
    <location>
        <begin position="7"/>
        <end position="28"/>
    </location>
</feature>
<feature type="transmembrane region" description="Helical" evidence="11">
    <location>
        <begin position="68"/>
        <end position="88"/>
    </location>
</feature>
<evidence type="ECO:0000256" key="2">
    <source>
        <dbReference type="ARBA" id="ARBA00009983"/>
    </source>
</evidence>
<dbReference type="SUPFAM" id="SSF53649">
    <property type="entry name" value="Alkaline phosphatase-like"/>
    <property type="match status" value="1"/>
</dbReference>
<evidence type="ECO:0000256" key="8">
    <source>
        <dbReference type="PIRSR" id="PIRSR005091-1"/>
    </source>
</evidence>
<dbReference type="InterPro" id="IPR012160">
    <property type="entry name" value="LtaS-like"/>
</dbReference>
<reference evidence="13 14" key="1">
    <citation type="submission" date="2019-03" db="EMBL/GenBank/DDBJ databases">
        <authorList>
            <person name="He R.-H."/>
        </authorList>
    </citation>
    <scope>NUCLEOTIDE SEQUENCE [LARGE SCALE GENOMIC DNA]</scope>
    <source>
        <strain evidence="14">SH 714</strain>
    </source>
</reference>
<feature type="transmembrane region" description="Helical" evidence="11">
    <location>
        <begin position="40"/>
        <end position="61"/>
    </location>
</feature>